<accession>A0A1G7Z5L2</accession>
<organism evidence="1 2">
    <name type="scientific">Desulfosporosinus hippei DSM 8344</name>
    <dbReference type="NCBI Taxonomy" id="1121419"/>
    <lineage>
        <taxon>Bacteria</taxon>
        <taxon>Bacillati</taxon>
        <taxon>Bacillota</taxon>
        <taxon>Clostridia</taxon>
        <taxon>Eubacteriales</taxon>
        <taxon>Desulfitobacteriaceae</taxon>
        <taxon>Desulfosporosinus</taxon>
    </lineage>
</organism>
<sequence length="59" mass="7216">MKIHWHDCIENEASYWEWTKDGRRIGVSYGEYFFNNKPIKVTRDEDGEIINFKYINDEN</sequence>
<proteinExistence type="predicted"/>
<dbReference type="Proteomes" id="UP000198656">
    <property type="component" value="Unassembled WGS sequence"/>
</dbReference>
<name>A0A1G7Z5L2_9FIRM</name>
<dbReference type="RefSeq" id="WP_092332632.1">
    <property type="nucleotide sequence ID" value="NZ_FNCP01000009.1"/>
</dbReference>
<protein>
    <submittedName>
        <fullName evidence="1">Uncharacterized protein</fullName>
    </submittedName>
</protein>
<dbReference type="EMBL" id="FNCP01000009">
    <property type="protein sequence ID" value="SDH03875.1"/>
    <property type="molecule type" value="Genomic_DNA"/>
</dbReference>
<evidence type="ECO:0000313" key="2">
    <source>
        <dbReference type="Proteomes" id="UP000198656"/>
    </source>
</evidence>
<keyword evidence="2" id="KW-1185">Reference proteome</keyword>
<dbReference type="OrthoDB" id="3333873at2"/>
<gene>
    <name evidence="1" type="ORF">SAMN05443529_10912</name>
</gene>
<dbReference type="AlphaFoldDB" id="A0A1G7Z5L2"/>
<reference evidence="2" key="1">
    <citation type="submission" date="2016-10" db="EMBL/GenBank/DDBJ databases">
        <authorList>
            <person name="Varghese N."/>
            <person name="Submissions S."/>
        </authorList>
    </citation>
    <scope>NUCLEOTIDE SEQUENCE [LARGE SCALE GENOMIC DNA]</scope>
    <source>
        <strain evidence="2">DSM 8344</strain>
    </source>
</reference>
<evidence type="ECO:0000313" key="1">
    <source>
        <dbReference type="EMBL" id="SDH03875.1"/>
    </source>
</evidence>